<name>A0A8D2M8H5_ZONAL</name>
<reference evidence="1" key="2">
    <citation type="submission" date="2025-09" db="UniProtKB">
        <authorList>
            <consortium name="Ensembl"/>
        </authorList>
    </citation>
    <scope>IDENTIFICATION</scope>
</reference>
<organism evidence="1 2">
    <name type="scientific">Zonotrichia albicollis</name>
    <name type="common">White-throated sparrow</name>
    <name type="synonym">Fringilla albicollis</name>
    <dbReference type="NCBI Taxonomy" id="44394"/>
    <lineage>
        <taxon>Eukaryota</taxon>
        <taxon>Metazoa</taxon>
        <taxon>Chordata</taxon>
        <taxon>Craniata</taxon>
        <taxon>Vertebrata</taxon>
        <taxon>Euteleostomi</taxon>
        <taxon>Archelosauria</taxon>
        <taxon>Archosauria</taxon>
        <taxon>Dinosauria</taxon>
        <taxon>Saurischia</taxon>
        <taxon>Theropoda</taxon>
        <taxon>Coelurosauria</taxon>
        <taxon>Aves</taxon>
        <taxon>Neognathae</taxon>
        <taxon>Neoaves</taxon>
        <taxon>Telluraves</taxon>
        <taxon>Australaves</taxon>
        <taxon>Passeriformes</taxon>
        <taxon>Passerellidae</taxon>
        <taxon>Zonotrichia</taxon>
    </lineage>
</organism>
<evidence type="ECO:0000313" key="1">
    <source>
        <dbReference type="Ensembl" id="ENSZALP00000004043.1"/>
    </source>
</evidence>
<reference evidence="1" key="1">
    <citation type="submission" date="2025-08" db="UniProtKB">
        <authorList>
            <consortium name="Ensembl"/>
        </authorList>
    </citation>
    <scope>IDENTIFICATION</scope>
</reference>
<dbReference type="Ensembl" id="ENSZALT00000006211.1">
    <property type="protein sequence ID" value="ENSZALP00000004043.1"/>
    <property type="gene ID" value="ENSZALG00000003876.1"/>
</dbReference>
<protein>
    <submittedName>
        <fullName evidence="1">Uncharacterized protein</fullName>
    </submittedName>
</protein>
<accession>A0A8D2M8H5</accession>
<sequence length="79" mass="8719">MRTGSRSCQSRSRVGSRERTWLKGDVGRGCVYVYGRDSATAAPSDLRLVLCTVDTQASEICDGEGRKNLFLQLHGDLVR</sequence>
<dbReference type="AlphaFoldDB" id="A0A8D2M8H5"/>
<keyword evidence="2" id="KW-1185">Reference proteome</keyword>
<proteinExistence type="predicted"/>
<dbReference type="Proteomes" id="UP000694413">
    <property type="component" value="Unassembled WGS sequence"/>
</dbReference>
<evidence type="ECO:0000313" key="2">
    <source>
        <dbReference type="Proteomes" id="UP000694413"/>
    </source>
</evidence>